<gene>
    <name evidence="2" type="ORF">KNCP2_01870</name>
</gene>
<reference evidence="2 3" key="1">
    <citation type="journal article" date="2024" name="Microbiol. Immunol.">
        <title>Discovery of a novel spotted fever group Rickettsia, 'Candidatus Rickettsia kedanie,' in unfed larval chigger mites, Leptotrombidium scutellare.</title>
        <authorList>
            <person name="Ogawa M."/>
            <person name="Matsutani M."/>
            <person name="Katayama T."/>
            <person name="Takada N."/>
            <person name="Noda S."/>
            <person name="Takahashi M."/>
            <person name="Kageyama D."/>
            <person name="Hanaoka N."/>
            <person name="Ebihara H."/>
        </authorList>
    </citation>
    <scope>NUCLEOTIDE SEQUENCE [LARGE SCALE GENOMIC DNA]</scope>
    <source>
        <strain evidence="2 3">KNCP2-13</strain>
    </source>
</reference>
<dbReference type="Proteomes" id="UP001628124">
    <property type="component" value="Unassembled WGS sequence"/>
</dbReference>
<protein>
    <submittedName>
        <fullName evidence="2">Uncharacterized protein</fullName>
    </submittedName>
</protein>
<evidence type="ECO:0000256" key="1">
    <source>
        <dbReference type="SAM" id="MobiDB-lite"/>
    </source>
</evidence>
<sequence>MRSPFSNNTEESEVTKVSSQTTASQEPIATATIFTSTLSVKVNQPANKEEDKEKEEYAKFLECFTKTRIKKYSEPFVRQPLDQSKVTDLKSSTEEEKFTSFSNSFTDSRRENFLKPISKPLDKKVKKKDGLQVSSLKQENIGTNELLEQMLIKLKNEPTNAVSYEDKVKIKNILCEI</sequence>
<evidence type="ECO:0000313" key="2">
    <source>
        <dbReference type="EMBL" id="GAA5251899.1"/>
    </source>
</evidence>
<keyword evidence="3" id="KW-1185">Reference proteome</keyword>
<proteinExistence type="predicted"/>
<dbReference type="EMBL" id="BAABMM010000009">
    <property type="protein sequence ID" value="GAA5251899.1"/>
    <property type="molecule type" value="Genomic_DNA"/>
</dbReference>
<name>A0ABP9TW88_9RICK</name>
<feature type="region of interest" description="Disordered" evidence="1">
    <location>
        <begin position="1"/>
        <end position="28"/>
    </location>
</feature>
<dbReference type="RefSeq" id="WP_412707601.1">
    <property type="nucleotide sequence ID" value="NZ_BAABMM010000009.1"/>
</dbReference>
<organism evidence="2 3">
    <name type="scientific">Candidatus Rickettsia kedanie</name>
    <dbReference type="NCBI Taxonomy" id="3115352"/>
    <lineage>
        <taxon>Bacteria</taxon>
        <taxon>Pseudomonadati</taxon>
        <taxon>Pseudomonadota</taxon>
        <taxon>Alphaproteobacteria</taxon>
        <taxon>Rickettsiales</taxon>
        <taxon>Rickettsiaceae</taxon>
        <taxon>Rickettsieae</taxon>
        <taxon>Rickettsia</taxon>
        <taxon>spotted fever group</taxon>
    </lineage>
</organism>
<evidence type="ECO:0000313" key="3">
    <source>
        <dbReference type="Proteomes" id="UP001628124"/>
    </source>
</evidence>
<comment type="caution">
    <text evidence="2">The sequence shown here is derived from an EMBL/GenBank/DDBJ whole genome shotgun (WGS) entry which is preliminary data.</text>
</comment>
<accession>A0ABP9TW88</accession>